<dbReference type="FunFam" id="3.40.50.300:FF:000477">
    <property type="entry name" value="UvrABC system protein B"/>
    <property type="match status" value="1"/>
</dbReference>
<evidence type="ECO:0000256" key="4">
    <source>
        <dbReference type="ARBA" id="ARBA00022741"/>
    </source>
</evidence>
<feature type="domain" description="Helicase ATP-binding" evidence="16">
    <location>
        <begin position="26"/>
        <end position="156"/>
    </location>
</feature>
<comment type="subunit">
    <text evidence="11 13 14">Forms a heterotetramer with UvrA during the search for lesions. Interacts with UvrC in an incision complex.</text>
</comment>
<dbReference type="SUPFAM" id="SSF52540">
    <property type="entry name" value="P-loop containing nucleoside triphosphate hydrolases"/>
    <property type="match status" value="2"/>
</dbReference>
<accession>A0AAV3EUG5</accession>
<dbReference type="CDD" id="cd18790">
    <property type="entry name" value="SF2_C_UvrB"/>
    <property type="match status" value="1"/>
</dbReference>
<dbReference type="SMART" id="SM00490">
    <property type="entry name" value="HELICc"/>
    <property type="match status" value="1"/>
</dbReference>
<dbReference type="InterPro" id="IPR027417">
    <property type="entry name" value="P-loop_NTPase"/>
</dbReference>
<dbReference type="Gene3D" id="3.40.50.300">
    <property type="entry name" value="P-loop containing nucleotide triphosphate hydrolases"/>
    <property type="match status" value="3"/>
</dbReference>
<dbReference type="EMBL" id="AHIH01000004">
    <property type="protein sequence ID" value="EHN70575.1"/>
    <property type="molecule type" value="Genomic_DNA"/>
</dbReference>
<feature type="short sequence motif" description="Beta-hairpin" evidence="13">
    <location>
        <begin position="92"/>
        <end position="115"/>
    </location>
</feature>
<dbReference type="PROSITE" id="PS50151">
    <property type="entry name" value="UVR"/>
    <property type="match status" value="1"/>
</dbReference>
<reference evidence="18 19" key="1">
    <citation type="journal article" date="2012" name="J. Bacteriol.">
        <title>Draft Genome Sequence of Vibrio fischeri SR5, a Strain Isolated from the Light Organ of the Mediterranean Squid Sepiola robusta.</title>
        <authorList>
            <person name="Gyllborg M.C."/>
            <person name="Sahl J.W."/>
            <person name="Cronin D.C.III."/>
            <person name="Rasko D.A."/>
            <person name="Mandel M.J."/>
        </authorList>
    </citation>
    <scope>NUCLEOTIDE SEQUENCE [LARGE SCALE GENOMIC DNA]</scope>
    <source>
        <strain evidence="18 19">SR5</strain>
    </source>
</reference>
<dbReference type="Pfam" id="PF00271">
    <property type="entry name" value="Helicase_C"/>
    <property type="match status" value="1"/>
</dbReference>
<dbReference type="GO" id="GO:0005737">
    <property type="term" value="C:cytoplasm"/>
    <property type="evidence" value="ECO:0007669"/>
    <property type="project" value="UniProtKB-SubCell"/>
</dbReference>
<evidence type="ECO:0000256" key="10">
    <source>
        <dbReference type="ARBA" id="ARBA00023236"/>
    </source>
</evidence>
<dbReference type="FunFam" id="3.40.50.300:FF:000257">
    <property type="entry name" value="UvrABC system protein B"/>
    <property type="match status" value="1"/>
</dbReference>
<keyword evidence="4 13" id="KW-0547">Nucleotide-binding</keyword>
<dbReference type="InterPro" id="IPR001943">
    <property type="entry name" value="UVR_dom"/>
</dbReference>
<keyword evidence="8 13" id="KW-0267">Excision nuclease</keyword>
<dbReference type="GO" id="GO:0003677">
    <property type="term" value="F:DNA binding"/>
    <property type="evidence" value="ECO:0007669"/>
    <property type="project" value="UniProtKB-UniRule"/>
</dbReference>
<dbReference type="PANTHER" id="PTHR24029">
    <property type="entry name" value="UVRABC SYSTEM PROTEIN B"/>
    <property type="match status" value="1"/>
</dbReference>
<dbReference type="GO" id="GO:0009380">
    <property type="term" value="C:excinuclease repair complex"/>
    <property type="evidence" value="ECO:0007669"/>
    <property type="project" value="InterPro"/>
</dbReference>
<dbReference type="InterPro" id="IPR006935">
    <property type="entry name" value="Helicase/UvrB_N"/>
</dbReference>
<dbReference type="PROSITE" id="PS51194">
    <property type="entry name" value="HELICASE_CTER"/>
    <property type="match status" value="1"/>
</dbReference>
<name>A0AAV3EUG5_ALIFS</name>
<dbReference type="Gene3D" id="4.10.860.10">
    <property type="entry name" value="UVR domain"/>
    <property type="match status" value="1"/>
</dbReference>
<evidence type="ECO:0000256" key="6">
    <source>
        <dbReference type="ARBA" id="ARBA00022769"/>
    </source>
</evidence>
<sequence length="676" mass="76760">MSSAYELVSNYQPAGDQPQAIKTLNEGLENGLAHQTLLGVTGSGKTFTLANVIAHSGRPTIIMAHNKTLAAQLYGEMKAFFPNNAVEYFVSYFDYYQPEAYVPTTDTFIEKDSSVNEHIEQMRLSATKALLERKDAIIIASVSAIYGLGDPKAYLSMMLHLRRGDIINQRDMLRRLAELQYKRNDMAFERGTFRVRGEVLDIFPAESEHEAIRIEMFDDEVERISKFDPLTGSVITKDMPRCTIYPKTHYVTPREQVLDAIEKIKVDLAIRQKELLENNKLVEEQRITQRTQFDIEMMNELGFCSGIENYSRYLSGRPEGEAPPTLFDYLPQDGLLIIDESHITVSQIGAMYKGDRSRKENLVEYGFRLPSALDNRPLRFEEFEALAPQTIYVSATPGKYEIEKSDGEIAEQVVRPTGLLDPVIEVRPVATQVDDLLSEIRIRTKNNERVLVTTLTKRMAEDLTEYLDEHGVKVRYLHSDIDTVERVEIIRDLRLGEFDVLVGINLLREGLDMPEVSLVAILDADKEGFLRSERSLIQTIGRAARNLEGKAILYADKITGSMEKAIGETERRREKQQLHNEALGIVPQALKKDVADILELGDMTKNKRKVVAPKIKLSEVAEEGASYSSMSPQQLEKAIQKLESKMYQHAKDLEFEQAAQVRDEIDNLRKQFIVNS</sequence>
<dbReference type="Pfam" id="PF02151">
    <property type="entry name" value="UVR"/>
    <property type="match status" value="1"/>
</dbReference>
<evidence type="ECO:0000313" key="18">
    <source>
        <dbReference type="EMBL" id="EHN70575.1"/>
    </source>
</evidence>
<dbReference type="GO" id="GO:0006289">
    <property type="term" value="P:nucleotide-excision repair"/>
    <property type="evidence" value="ECO:0007669"/>
    <property type="project" value="UniProtKB-UniRule"/>
</dbReference>
<comment type="function">
    <text evidence="13">The UvrABC repair system catalyzes the recognition and processing of DNA lesions. A damage recognition complex composed of 2 UvrA and 2 UvrB subunits scans DNA for abnormalities. Upon binding of the UvrA(2)B(2) complex to a putative damaged site, the DNA wraps around one UvrB monomer. DNA wrap is dependent on ATP binding by UvrB and probably causes local melting of the DNA helix, facilitating insertion of UvrB beta-hairpin between the DNA strands. Then UvrB probes one DNA strand for the presence of a lesion. If a lesion is found the UvrA subunits dissociate and the UvrB-DNA preincision complex is formed. This complex is subsequently bound by UvrC and the second UvrB is released. If no lesion is found, the DNA wraps around the other UvrB subunit that will check the other stand for damage.</text>
</comment>
<evidence type="ECO:0000256" key="12">
    <source>
        <dbReference type="ARBA" id="ARBA00029504"/>
    </source>
</evidence>
<keyword evidence="7 13" id="KW-0067">ATP-binding</keyword>
<feature type="domain" description="Helicase C-terminal" evidence="17">
    <location>
        <begin position="432"/>
        <end position="598"/>
    </location>
</feature>
<protein>
    <recommendedName>
        <fullName evidence="12 13">UvrABC system protein B</fullName>
        <shortName evidence="13">Protein UvrB</shortName>
    </recommendedName>
    <alternativeName>
        <fullName evidence="13">Excinuclease ABC subunit B</fullName>
    </alternativeName>
</protein>
<evidence type="ECO:0000256" key="1">
    <source>
        <dbReference type="ARBA" id="ARBA00004496"/>
    </source>
</evidence>
<keyword evidence="3 13" id="KW-0963">Cytoplasm</keyword>
<dbReference type="GO" id="GO:0009432">
    <property type="term" value="P:SOS response"/>
    <property type="evidence" value="ECO:0007669"/>
    <property type="project" value="UniProtKB-UniRule"/>
</dbReference>
<evidence type="ECO:0000256" key="2">
    <source>
        <dbReference type="ARBA" id="ARBA00008533"/>
    </source>
</evidence>
<evidence type="ECO:0000256" key="5">
    <source>
        <dbReference type="ARBA" id="ARBA00022763"/>
    </source>
</evidence>
<evidence type="ECO:0000256" key="8">
    <source>
        <dbReference type="ARBA" id="ARBA00022881"/>
    </source>
</evidence>
<comment type="domain">
    <text evidence="13">The beta-hairpin motif is involved in DNA binding.</text>
</comment>
<dbReference type="SMART" id="SM00487">
    <property type="entry name" value="DEXDc"/>
    <property type="match status" value="1"/>
</dbReference>
<keyword evidence="9 13" id="KW-0234">DNA repair</keyword>
<evidence type="ECO:0000313" key="19">
    <source>
        <dbReference type="Proteomes" id="UP000004521"/>
    </source>
</evidence>
<dbReference type="NCBIfam" id="NF003673">
    <property type="entry name" value="PRK05298.1"/>
    <property type="match status" value="1"/>
</dbReference>
<dbReference type="InterPro" id="IPR024759">
    <property type="entry name" value="UvrB_YAD/RRR_dom"/>
</dbReference>
<dbReference type="GO" id="GO:0005524">
    <property type="term" value="F:ATP binding"/>
    <property type="evidence" value="ECO:0007669"/>
    <property type="project" value="UniProtKB-UniRule"/>
</dbReference>
<dbReference type="InterPro" id="IPR001650">
    <property type="entry name" value="Helicase_C-like"/>
</dbReference>
<evidence type="ECO:0000256" key="14">
    <source>
        <dbReference type="RuleBase" id="RU003587"/>
    </source>
</evidence>
<dbReference type="Pfam" id="PF12344">
    <property type="entry name" value="UvrB"/>
    <property type="match status" value="1"/>
</dbReference>
<evidence type="ECO:0000259" key="17">
    <source>
        <dbReference type="PROSITE" id="PS51194"/>
    </source>
</evidence>
<organism evidence="18 19">
    <name type="scientific">Aliivibrio fischeri SR5</name>
    <dbReference type="NCBI Taxonomy" id="1088719"/>
    <lineage>
        <taxon>Bacteria</taxon>
        <taxon>Pseudomonadati</taxon>
        <taxon>Pseudomonadota</taxon>
        <taxon>Gammaproteobacteria</taxon>
        <taxon>Vibrionales</taxon>
        <taxon>Vibrionaceae</taxon>
        <taxon>Aliivibrio</taxon>
    </lineage>
</organism>
<feature type="binding site" evidence="13">
    <location>
        <begin position="39"/>
        <end position="46"/>
    </location>
    <ligand>
        <name>ATP</name>
        <dbReference type="ChEBI" id="CHEBI:30616"/>
    </ligand>
</feature>
<proteinExistence type="inferred from homology"/>
<dbReference type="Proteomes" id="UP000004521">
    <property type="component" value="Chromosome I"/>
</dbReference>
<dbReference type="InterPro" id="IPR004807">
    <property type="entry name" value="UvrB"/>
</dbReference>
<dbReference type="InterPro" id="IPR036876">
    <property type="entry name" value="UVR_dom_sf"/>
</dbReference>
<dbReference type="NCBIfam" id="TIGR00631">
    <property type="entry name" value="uvrb"/>
    <property type="match status" value="1"/>
</dbReference>
<dbReference type="HAMAP" id="MF_00204">
    <property type="entry name" value="UvrB"/>
    <property type="match status" value="1"/>
</dbReference>
<dbReference type="Pfam" id="PF04851">
    <property type="entry name" value="ResIII"/>
    <property type="match status" value="1"/>
</dbReference>
<evidence type="ECO:0000259" key="15">
    <source>
        <dbReference type="PROSITE" id="PS50151"/>
    </source>
</evidence>
<comment type="caution">
    <text evidence="18">The sequence shown here is derived from an EMBL/GenBank/DDBJ whole genome shotgun (WGS) entry which is preliminary data.</text>
</comment>
<evidence type="ECO:0000256" key="3">
    <source>
        <dbReference type="ARBA" id="ARBA00022490"/>
    </source>
</evidence>
<dbReference type="AlphaFoldDB" id="A0AAV3EUG5"/>
<dbReference type="InterPro" id="IPR041471">
    <property type="entry name" value="UvrB_inter"/>
</dbReference>
<dbReference type="Pfam" id="PF17757">
    <property type="entry name" value="UvrB_inter"/>
    <property type="match status" value="1"/>
</dbReference>
<keyword evidence="6 13" id="KW-0228">DNA excision</keyword>
<feature type="domain" description="UVR" evidence="15">
    <location>
        <begin position="636"/>
        <end position="671"/>
    </location>
</feature>
<evidence type="ECO:0000256" key="7">
    <source>
        <dbReference type="ARBA" id="ARBA00022840"/>
    </source>
</evidence>
<dbReference type="PROSITE" id="PS51192">
    <property type="entry name" value="HELICASE_ATP_BIND_1"/>
    <property type="match status" value="1"/>
</dbReference>
<gene>
    <name evidence="13" type="primary">uvrB</name>
    <name evidence="18" type="ORF">VFSR5_0975</name>
</gene>
<dbReference type="RefSeq" id="WP_005418575.1">
    <property type="nucleotide sequence ID" value="NZ_CM001400.1"/>
</dbReference>
<comment type="subcellular location">
    <subcellularLocation>
        <location evidence="1 13 14">Cytoplasm</location>
    </subcellularLocation>
</comment>
<evidence type="ECO:0000256" key="9">
    <source>
        <dbReference type="ARBA" id="ARBA00023204"/>
    </source>
</evidence>
<evidence type="ECO:0000256" key="13">
    <source>
        <dbReference type="HAMAP-Rule" id="MF_00204"/>
    </source>
</evidence>
<dbReference type="CDD" id="cd17916">
    <property type="entry name" value="DEXHc_UvrB"/>
    <property type="match status" value="1"/>
</dbReference>
<dbReference type="GO" id="GO:0009381">
    <property type="term" value="F:excinuclease ABC activity"/>
    <property type="evidence" value="ECO:0007669"/>
    <property type="project" value="UniProtKB-UniRule"/>
</dbReference>
<dbReference type="InterPro" id="IPR014001">
    <property type="entry name" value="Helicase_ATP-bd"/>
</dbReference>
<dbReference type="PANTHER" id="PTHR24029:SF0">
    <property type="entry name" value="UVRABC SYSTEM PROTEIN B"/>
    <property type="match status" value="1"/>
</dbReference>
<evidence type="ECO:0000259" key="16">
    <source>
        <dbReference type="PROSITE" id="PS51192"/>
    </source>
</evidence>
<dbReference type="GO" id="GO:0016887">
    <property type="term" value="F:ATP hydrolysis activity"/>
    <property type="evidence" value="ECO:0007669"/>
    <property type="project" value="InterPro"/>
</dbReference>
<keyword evidence="10 13" id="KW-0742">SOS response</keyword>
<dbReference type="SUPFAM" id="SSF46600">
    <property type="entry name" value="C-terminal UvrC-binding domain of UvrB"/>
    <property type="match status" value="1"/>
</dbReference>
<evidence type="ECO:0000256" key="11">
    <source>
        <dbReference type="ARBA" id="ARBA00026033"/>
    </source>
</evidence>
<comment type="similarity">
    <text evidence="2 13 14">Belongs to the UvrB family.</text>
</comment>
<keyword evidence="5 13" id="KW-0227">DNA damage</keyword>